<evidence type="ECO:0000313" key="8">
    <source>
        <dbReference type="EMBL" id="NEZ45662.1"/>
    </source>
</evidence>
<evidence type="ECO:0000256" key="6">
    <source>
        <dbReference type="SAM" id="Coils"/>
    </source>
</evidence>
<sequence length="282" mass="31275">MKKFFKNKLAVTIIVLSVTFLILITQSVGRSKVSFVESGIGSVINPVQGTLYKVNKKIRNFVGFILNVPDVKKENEDLKKRNSELESQLIEYKALKSENERLRNMVNFKNQRSEYDYVGCDIIGKSGGNYLDEFTINKGSKSGIAKGMIAITDEGLVGQVTSVGSTWSTVQSLSNENLAVSAIIDRTRENSGVVKGYKDSTSKLLAKLYFLPLESTVKKGDVILTSGLGGFYPKGIRIGKVTGVEEDKGKVMKNAIIEPYVDLRKIEEVFIVIPKNKIEVKY</sequence>
<keyword evidence="3 5" id="KW-0133">Cell shape</keyword>
<accession>A0A6M0R618</accession>
<dbReference type="Gene3D" id="2.40.10.350">
    <property type="entry name" value="Rod shape-determining protein MreC, domain 2"/>
    <property type="match status" value="1"/>
</dbReference>
<comment type="similarity">
    <text evidence="1 5">Belongs to the MreC family.</text>
</comment>
<organism evidence="8 9">
    <name type="scientific">Clostridium niameyense</name>
    <dbReference type="NCBI Taxonomy" id="1622073"/>
    <lineage>
        <taxon>Bacteria</taxon>
        <taxon>Bacillati</taxon>
        <taxon>Bacillota</taxon>
        <taxon>Clostridia</taxon>
        <taxon>Eubacteriales</taxon>
        <taxon>Clostridiaceae</taxon>
        <taxon>Clostridium</taxon>
    </lineage>
</organism>
<dbReference type="GO" id="GO:0008360">
    <property type="term" value="P:regulation of cell shape"/>
    <property type="evidence" value="ECO:0007669"/>
    <property type="project" value="UniProtKB-KW"/>
</dbReference>
<name>A0A6M0R618_9CLOT</name>
<dbReference type="InterPro" id="IPR042177">
    <property type="entry name" value="Cell/Rod_1"/>
</dbReference>
<evidence type="ECO:0000256" key="4">
    <source>
        <dbReference type="ARBA" id="ARBA00032089"/>
    </source>
</evidence>
<evidence type="ECO:0000259" key="7">
    <source>
        <dbReference type="Pfam" id="PF04085"/>
    </source>
</evidence>
<dbReference type="PANTHER" id="PTHR34138:SF1">
    <property type="entry name" value="CELL SHAPE-DETERMINING PROTEIN MREC"/>
    <property type="match status" value="1"/>
</dbReference>
<comment type="function">
    <text evidence="5">Involved in formation and maintenance of cell shape.</text>
</comment>
<feature type="domain" description="Rod shape-determining protein MreC beta-barrel core" evidence="7">
    <location>
        <begin position="122"/>
        <end position="272"/>
    </location>
</feature>
<evidence type="ECO:0000313" key="9">
    <source>
        <dbReference type="Proteomes" id="UP000473885"/>
    </source>
</evidence>
<dbReference type="PIRSF" id="PIRSF038471">
    <property type="entry name" value="MreC"/>
    <property type="match status" value="1"/>
</dbReference>
<proteinExistence type="inferred from homology"/>
<dbReference type="AlphaFoldDB" id="A0A6M0R618"/>
<keyword evidence="6" id="KW-0175">Coiled coil</keyword>
<comment type="caution">
    <text evidence="8">The sequence shown here is derived from an EMBL/GenBank/DDBJ whole genome shotgun (WGS) entry which is preliminary data.</text>
</comment>
<dbReference type="RefSeq" id="WP_050606781.1">
    <property type="nucleotide sequence ID" value="NZ_CABKUB010000006.1"/>
</dbReference>
<evidence type="ECO:0000256" key="1">
    <source>
        <dbReference type="ARBA" id="ARBA00009369"/>
    </source>
</evidence>
<dbReference type="OrthoDB" id="9792313at2"/>
<dbReference type="PANTHER" id="PTHR34138">
    <property type="entry name" value="CELL SHAPE-DETERMINING PROTEIN MREC"/>
    <property type="match status" value="1"/>
</dbReference>
<feature type="coiled-coil region" evidence="6">
    <location>
        <begin position="68"/>
        <end position="112"/>
    </location>
</feature>
<dbReference type="InterPro" id="IPR007221">
    <property type="entry name" value="MreC"/>
</dbReference>
<reference evidence="8 9" key="1">
    <citation type="submission" date="2019-04" db="EMBL/GenBank/DDBJ databases">
        <title>Genome sequencing of Clostridium botulinum Groups I-IV and Clostridium butyricum.</title>
        <authorList>
            <person name="Brunt J."/>
            <person name="Van Vliet A.H.M."/>
            <person name="Stringer S.C."/>
            <person name="Carter A.T."/>
            <person name="Peck M.W."/>
        </authorList>
    </citation>
    <scope>NUCLEOTIDE SEQUENCE [LARGE SCALE GENOMIC DNA]</scope>
    <source>
        <strain evidence="8 9">IFR 18/094</strain>
    </source>
</reference>
<dbReference type="Proteomes" id="UP000473885">
    <property type="component" value="Unassembled WGS sequence"/>
</dbReference>
<dbReference type="Gene3D" id="2.40.10.340">
    <property type="entry name" value="Rod shape-determining protein MreC, domain 1"/>
    <property type="match status" value="1"/>
</dbReference>
<evidence type="ECO:0000256" key="2">
    <source>
        <dbReference type="ARBA" id="ARBA00013855"/>
    </source>
</evidence>
<dbReference type="EMBL" id="SXDP01000001">
    <property type="protein sequence ID" value="NEZ45662.1"/>
    <property type="molecule type" value="Genomic_DNA"/>
</dbReference>
<evidence type="ECO:0000256" key="3">
    <source>
        <dbReference type="ARBA" id="ARBA00022960"/>
    </source>
</evidence>
<gene>
    <name evidence="8" type="primary">mreC</name>
    <name evidence="8" type="ORF">FDF74_00385</name>
</gene>
<dbReference type="Pfam" id="PF04085">
    <property type="entry name" value="MreC"/>
    <property type="match status" value="1"/>
</dbReference>
<dbReference type="NCBIfam" id="TIGR00219">
    <property type="entry name" value="mreC"/>
    <property type="match status" value="1"/>
</dbReference>
<dbReference type="InterPro" id="IPR055342">
    <property type="entry name" value="MreC_beta-barrel_core"/>
</dbReference>
<evidence type="ECO:0000256" key="5">
    <source>
        <dbReference type="PIRNR" id="PIRNR038471"/>
    </source>
</evidence>
<dbReference type="InterPro" id="IPR042175">
    <property type="entry name" value="Cell/Rod_MreC_2"/>
</dbReference>
<dbReference type="GO" id="GO:0005886">
    <property type="term" value="C:plasma membrane"/>
    <property type="evidence" value="ECO:0007669"/>
    <property type="project" value="TreeGrafter"/>
</dbReference>
<protein>
    <recommendedName>
        <fullName evidence="2 5">Cell shape-determining protein MreC</fullName>
    </recommendedName>
    <alternativeName>
        <fullName evidence="4 5">Cell shape protein MreC</fullName>
    </alternativeName>
</protein>
<keyword evidence="9" id="KW-1185">Reference proteome</keyword>